<dbReference type="InterPro" id="IPR014790">
    <property type="entry name" value="MutL_C"/>
</dbReference>
<dbReference type="SMART" id="SM01340">
    <property type="entry name" value="DNA_mis_repair"/>
    <property type="match status" value="1"/>
</dbReference>
<protein>
    <recommendedName>
        <fullName evidence="3">DNA mismatch repair protein PMS1</fullName>
    </recommendedName>
</protein>
<dbReference type="AlphaFoldDB" id="A0AAN6IUX9"/>
<dbReference type="FunFam" id="3.30.565.10:FF:000014">
    <property type="entry name" value="Mismatch repair endonuclease pms1, putative"/>
    <property type="match status" value="1"/>
</dbReference>
<dbReference type="GO" id="GO:0030983">
    <property type="term" value="F:mismatched DNA binding"/>
    <property type="evidence" value="ECO:0007669"/>
    <property type="project" value="InterPro"/>
</dbReference>
<dbReference type="Pfam" id="PF01119">
    <property type="entry name" value="DNA_mis_repair"/>
    <property type="match status" value="1"/>
</dbReference>
<dbReference type="InterPro" id="IPR038973">
    <property type="entry name" value="MutL/Mlh/Pms-like"/>
</dbReference>
<dbReference type="SMART" id="SM00853">
    <property type="entry name" value="MutL_C"/>
    <property type="match status" value="1"/>
</dbReference>
<dbReference type="PROSITE" id="PS00058">
    <property type="entry name" value="DNA_MISMATCH_REPAIR_1"/>
    <property type="match status" value="1"/>
</dbReference>
<dbReference type="Pfam" id="PF08676">
    <property type="entry name" value="MutL_C"/>
    <property type="match status" value="1"/>
</dbReference>
<dbReference type="GO" id="GO:0005524">
    <property type="term" value="F:ATP binding"/>
    <property type="evidence" value="ECO:0007669"/>
    <property type="project" value="UniProtKB-KW"/>
</dbReference>
<keyword evidence="2" id="KW-0227">DNA damage</keyword>
<accession>A0AAN6IUX9</accession>
<evidence type="ECO:0000313" key="7">
    <source>
        <dbReference type="EMBL" id="KAJ8991592.1"/>
    </source>
</evidence>
<dbReference type="GO" id="GO:0140664">
    <property type="term" value="F:ATP-dependent DNA damage sensor activity"/>
    <property type="evidence" value="ECO:0007669"/>
    <property type="project" value="InterPro"/>
</dbReference>
<dbReference type="CDD" id="cd03484">
    <property type="entry name" value="MutL_Trans_hPMS_2_like"/>
    <property type="match status" value="1"/>
</dbReference>
<feature type="region of interest" description="Disordered" evidence="4">
    <location>
        <begin position="626"/>
        <end position="694"/>
    </location>
</feature>
<dbReference type="EMBL" id="JAJGCB010000007">
    <property type="protein sequence ID" value="KAJ8991592.1"/>
    <property type="molecule type" value="Genomic_DNA"/>
</dbReference>
<dbReference type="Proteomes" id="UP001161757">
    <property type="component" value="Unassembled WGS sequence"/>
</dbReference>
<feature type="region of interest" description="Disordered" evidence="4">
    <location>
        <begin position="375"/>
        <end position="557"/>
    </location>
</feature>
<feature type="compositionally biased region" description="Polar residues" evidence="4">
    <location>
        <begin position="516"/>
        <end position="537"/>
    </location>
</feature>
<comment type="similarity">
    <text evidence="1">Belongs to the DNA mismatch repair MutL/HexB family.</text>
</comment>
<name>A0AAN6IUX9_EXODE</name>
<dbReference type="Pfam" id="PF13589">
    <property type="entry name" value="HATPase_c_3"/>
    <property type="match status" value="1"/>
</dbReference>
<sequence length="1040" mass="113919">MATIKPIEATSVHQIQSGQVIVDLCSVAKELVENSLDAGATSVEVRFKNNGLDAIEVQDNGSGISPANYENVALKHYTSKLASYDDLSTLQTFGFRGEALSSLSALSKLYITTAQAEEAPKGKRLEFDVSGRLKSTTLVACQKGTTVTVEGIFESLPVRRKELAKNIKREYGKVLGLLQAYACVSVHVKFTVKNTMPKGKSVTVFSTKSNATTRENIANVYGAKTLAALAPLDLELDFRPTLTQLVHKDKARSKIHVRGHISKPVFGEGRQTPDRQMFFVNGRPCGLPQIAKAINEVYKAFNVTQSPFIFADLQMDTNAYDVNVSPDKRTILLHDSAALIENLKTALNEMFDSQAQTVPHSQLQTSKFPAFQKLSFQKQTPSASPDEEIDRSSVSDQSMQEEERQASAKGDGEDENGPGSLMRDHFANYASTRGSPKLGVNMQGKKQNQQKDAADRIRWPHTGRAEESAQSDADDEAHEVTSLDTGNQEIAEHTEHNDLTSYEDGVDERHLGLQSGGVQANNISRPSSPEIPSTMASSDKEEPGVVPTAFDRMRPKRVPAGLATVQIGEETFTTVLGSQHSRLQRGTHQFLEKRKVAEARENSASENSAKSSFVAHFSQKLRKFSADTGELSSGGEIAERSDSPAPGDADSDDEVEIKSEQLTQSLHESLSPDDNDLDGDIPSSPQVAEDLPDGDYVDEAEKKRAEEARVAELIRVAEETATTPSKDNLKRSTKALSGGRNKDSTTNLFATVDFSISSIAEQMRTSLNHIGEESAAQEIPATNDDADPETQLSLTVSKADFARMDIVGQFNLGFILAVRPAQRSCHDGEQKGRDELFIIDQHASDEKYNFERLQAETVVGNQRLVQPAILDLTAVEEEIVLENRDALEKNGFIVDIDISGESMVGQRCRLVSLPLSKEVVFTTQDLEELIHLLAEAQGVGSEHGAGVPRPSKVRKMFAMRACRSSIMIGKTLSKKQMEKVVTHMGTIDKPWNCPHGRPTMRHLCSLTDLESWHEGDGEAGEDRGSLGEALHRYIDEQEGL</sequence>
<dbReference type="SUPFAM" id="SSF118116">
    <property type="entry name" value="DNA mismatch repair protein MutL"/>
    <property type="match status" value="1"/>
</dbReference>
<dbReference type="SUPFAM" id="SSF55874">
    <property type="entry name" value="ATPase domain of HSP90 chaperone/DNA topoisomerase II/histidine kinase"/>
    <property type="match status" value="1"/>
</dbReference>
<evidence type="ECO:0000256" key="4">
    <source>
        <dbReference type="SAM" id="MobiDB-lite"/>
    </source>
</evidence>
<dbReference type="PANTHER" id="PTHR10073:SF52">
    <property type="entry name" value="MISMATCH REPAIR ENDONUCLEASE PMS2"/>
    <property type="match status" value="1"/>
</dbReference>
<dbReference type="InterPro" id="IPR013507">
    <property type="entry name" value="DNA_mismatch_S5_2-like"/>
</dbReference>
<dbReference type="InterPro" id="IPR037198">
    <property type="entry name" value="MutL_C_sf"/>
</dbReference>
<dbReference type="Gene3D" id="3.30.230.10">
    <property type="match status" value="1"/>
</dbReference>
<dbReference type="CDD" id="cd16926">
    <property type="entry name" value="HATPase_MutL-MLH-PMS-like"/>
    <property type="match status" value="1"/>
</dbReference>
<evidence type="ECO:0000259" key="6">
    <source>
        <dbReference type="SMART" id="SM01340"/>
    </source>
</evidence>
<organism evidence="7 8">
    <name type="scientific">Exophiala dermatitidis</name>
    <name type="common">Black yeast-like fungus</name>
    <name type="synonym">Wangiella dermatitidis</name>
    <dbReference type="NCBI Taxonomy" id="5970"/>
    <lineage>
        <taxon>Eukaryota</taxon>
        <taxon>Fungi</taxon>
        <taxon>Dikarya</taxon>
        <taxon>Ascomycota</taxon>
        <taxon>Pezizomycotina</taxon>
        <taxon>Eurotiomycetes</taxon>
        <taxon>Chaetothyriomycetidae</taxon>
        <taxon>Chaetothyriales</taxon>
        <taxon>Herpotrichiellaceae</taxon>
        <taxon>Exophiala</taxon>
    </lineage>
</organism>
<dbReference type="Gene3D" id="3.30.1540.20">
    <property type="entry name" value="MutL, C-terminal domain, dimerisation subdomain"/>
    <property type="match status" value="1"/>
</dbReference>
<dbReference type="GO" id="GO:0000710">
    <property type="term" value="P:meiotic mismatch repair"/>
    <property type="evidence" value="ECO:0007669"/>
    <property type="project" value="UniProtKB-ARBA"/>
</dbReference>
<dbReference type="GO" id="GO:0032389">
    <property type="term" value="C:MutLalpha complex"/>
    <property type="evidence" value="ECO:0007669"/>
    <property type="project" value="TreeGrafter"/>
</dbReference>
<dbReference type="GO" id="GO:0016887">
    <property type="term" value="F:ATP hydrolysis activity"/>
    <property type="evidence" value="ECO:0007669"/>
    <property type="project" value="InterPro"/>
</dbReference>
<evidence type="ECO:0000313" key="8">
    <source>
        <dbReference type="Proteomes" id="UP001161757"/>
    </source>
</evidence>
<evidence type="ECO:0000256" key="3">
    <source>
        <dbReference type="ARBA" id="ARBA00070941"/>
    </source>
</evidence>
<dbReference type="InterPro" id="IPR014762">
    <property type="entry name" value="DNA_mismatch_repair_CS"/>
</dbReference>
<dbReference type="FunFam" id="3.30.230.10:FF:000074">
    <property type="entry name" value="DNA mismatch repair protein (Pms1)"/>
    <property type="match status" value="1"/>
</dbReference>
<feature type="domain" description="MutL C-terminal dimerisation" evidence="5">
    <location>
        <begin position="806"/>
        <end position="972"/>
    </location>
</feature>
<dbReference type="InterPro" id="IPR036890">
    <property type="entry name" value="HATPase_C_sf"/>
</dbReference>
<feature type="domain" description="DNA mismatch repair protein S5" evidence="6">
    <location>
        <begin position="217"/>
        <end position="352"/>
    </location>
</feature>
<dbReference type="InterPro" id="IPR002099">
    <property type="entry name" value="MutL/Mlh/PMS"/>
</dbReference>
<evidence type="ECO:0000259" key="5">
    <source>
        <dbReference type="SMART" id="SM00853"/>
    </source>
</evidence>
<dbReference type="FunFam" id="3.30.1370.100:FF:000001">
    <property type="entry name" value="Mismatch repair endonuclease pms1, putative"/>
    <property type="match status" value="1"/>
</dbReference>
<proteinExistence type="inferred from homology"/>
<gene>
    <name evidence="7" type="primary">PMS1</name>
    <name evidence="7" type="ORF">HRR80_004215</name>
</gene>
<feature type="region of interest" description="Disordered" evidence="4">
    <location>
        <begin position="719"/>
        <end position="742"/>
    </location>
</feature>
<dbReference type="Gene3D" id="3.30.1370.100">
    <property type="entry name" value="MutL, C-terminal domain, regulatory subdomain"/>
    <property type="match status" value="1"/>
</dbReference>
<dbReference type="PANTHER" id="PTHR10073">
    <property type="entry name" value="DNA MISMATCH REPAIR PROTEIN MLH, PMS, MUTL"/>
    <property type="match status" value="1"/>
</dbReference>
<reference evidence="7" key="1">
    <citation type="submission" date="2023-01" db="EMBL/GenBank/DDBJ databases">
        <title>Exophiala dermititidis isolated from Cystic Fibrosis Patient.</title>
        <authorList>
            <person name="Kurbessoian T."/>
            <person name="Crocker A."/>
            <person name="Murante D."/>
            <person name="Hogan D.A."/>
            <person name="Stajich J.E."/>
        </authorList>
    </citation>
    <scope>NUCLEOTIDE SEQUENCE</scope>
    <source>
        <strain evidence="7">Ex8</strain>
    </source>
</reference>
<comment type="caution">
    <text evidence="7">The sequence shown here is derived from an EMBL/GenBank/DDBJ whole genome shotgun (WGS) entry which is preliminary data.</text>
</comment>
<keyword evidence="7" id="KW-0067">ATP-binding</keyword>
<evidence type="ECO:0000256" key="2">
    <source>
        <dbReference type="ARBA" id="ARBA00022763"/>
    </source>
</evidence>
<evidence type="ECO:0000256" key="1">
    <source>
        <dbReference type="ARBA" id="ARBA00006082"/>
    </source>
</evidence>
<feature type="compositionally biased region" description="Basic and acidic residues" evidence="4">
    <location>
        <begin position="452"/>
        <end position="467"/>
    </location>
</feature>
<dbReference type="InterPro" id="IPR042121">
    <property type="entry name" value="MutL_C_regsub"/>
</dbReference>
<dbReference type="InterPro" id="IPR020568">
    <property type="entry name" value="Ribosomal_Su5_D2-typ_SF"/>
</dbReference>
<dbReference type="SUPFAM" id="SSF54211">
    <property type="entry name" value="Ribosomal protein S5 domain 2-like"/>
    <property type="match status" value="1"/>
</dbReference>
<dbReference type="NCBIfam" id="TIGR00585">
    <property type="entry name" value="mutl"/>
    <property type="match status" value="1"/>
</dbReference>
<dbReference type="InterPro" id="IPR014721">
    <property type="entry name" value="Ribsml_uS5_D2-typ_fold_subgr"/>
</dbReference>
<dbReference type="InterPro" id="IPR042120">
    <property type="entry name" value="MutL_C_dimsub"/>
</dbReference>
<dbReference type="Gene3D" id="3.30.565.10">
    <property type="entry name" value="Histidine kinase-like ATPase, C-terminal domain"/>
    <property type="match status" value="1"/>
</dbReference>
<keyword evidence="7" id="KW-0547">Nucleotide-binding</keyword>